<dbReference type="CDD" id="cd07302">
    <property type="entry name" value="CHD"/>
    <property type="match status" value="1"/>
</dbReference>
<dbReference type="GO" id="GO:0035556">
    <property type="term" value="P:intracellular signal transduction"/>
    <property type="evidence" value="ECO:0007669"/>
    <property type="project" value="InterPro"/>
</dbReference>
<evidence type="ECO:0000313" key="2">
    <source>
        <dbReference type="EMBL" id="MCU7549607.1"/>
    </source>
</evidence>
<dbReference type="PROSITE" id="PS50125">
    <property type="entry name" value="GUANYLATE_CYCLASE_2"/>
    <property type="match status" value="1"/>
</dbReference>
<dbReference type="SUPFAM" id="SSF55073">
    <property type="entry name" value="Nucleotide cyclase"/>
    <property type="match status" value="1"/>
</dbReference>
<dbReference type="GO" id="GO:0006171">
    <property type="term" value="P:cAMP biosynthetic process"/>
    <property type="evidence" value="ECO:0007669"/>
    <property type="project" value="TreeGrafter"/>
</dbReference>
<dbReference type="PANTHER" id="PTHR43081">
    <property type="entry name" value="ADENYLATE CYCLASE, TERMINAL-DIFFERENTIATION SPECIFIC-RELATED"/>
    <property type="match status" value="1"/>
</dbReference>
<dbReference type="Gene3D" id="3.30.70.1230">
    <property type="entry name" value="Nucleotide cyclase"/>
    <property type="match status" value="1"/>
</dbReference>
<protein>
    <submittedName>
        <fullName evidence="2">GAF domain-containing protein</fullName>
    </submittedName>
</protein>
<reference evidence="2" key="2">
    <citation type="submission" date="2023-04" db="EMBL/GenBank/DDBJ databases">
        <title>Paracnuella aquatica gen. nov., sp. nov., a member of the family Chitinophagaceae isolated from a hot spring.</title>
        <authorList>
            <person name="Wang C."/>
        </authorList>
    </citation>
    <scope>NUCLEOTIDE SEQUENCE</scope>
    <source>
        <strain evidence="2">LB-8</strain>
    </source>
</reference>
<dbReference type="InterPro" id="IPR050697">
    <property type="entry name" value="Adenylyl/Guanylyl_Cyclase_3/4"/>
</dbReference>
<accession>A0A9X3BHH0</accession>
<dbReference type="Proteomes" id="UP001155483">
    <property type="component" value="Unassembled WGS sequence"/>
</dbReference>
<reference evidence="2" key="1">
    <citation type="submission" date="2022-09" db="EMBL/GenBank/DDBJ databases">
        <authorList>
            <person name="Yuan C."/>
            <person name="Ke Z."/>
        </authorList>
    </citation>
    <scope>NUCLEOTIDE SEQUENCE</scope>
    <source>
        <strain evidence="2">LB-8</strain>
    </source>
</reference>
<dbReference type="Gene3D" id="3.30.450.40">
    <property type="match status" value="1"/>
</dbReference>
<proteinExistence type="predicted"/>
<dbReference type="AlphaFoldDB" id="A0A9X3BHH0"/>
<dbReference type="GO" id="GO:0004016">
    <property type="term" value="F:adenylate cyclase activity"/>
    <property type="evidence" value="ECO:0007669"/>
    <property type="project" value="UniProtKB-ARBA"/>
</dbReference>
<feature type="domain" description="Guanylate cyclase" evidence="1">
    <location>
        <begin position="306"/>
        <end position="432"/>
    </location>
</feature>
<dbReference type="InterPro" id="IPR001054">
    <property type="entry name" value="A/G_cyclase"/>
</dbReference>
<organism evidence="2 3">
    <name type="scientific">Paraflavisolibacter caeni</name>
    <dbReference type="NCBI Taxonomy" id="2982496"/>
    <lineage>
        <taxon>Bacteria</taxon>
        <taxon>Pseudomonadati</taxon>
        <taxon>Bacteroidota</taxon>
        <taxon>Chitinophagia</taxon>
        <taxon>Chitinophagales</taxon>
        <taxon>Chitinophagaceae</taxon>
        <taxon>Paraflavisolibacter</taxon>
    </lineage>
</organism>
<comment type="caution">
    <text evidence="2">The sequence shown here is derived from an EMBL/GenBank/DDBJ whole genome shotgun (WGS) entry which is preliminary data.</text>
</comment>
<dbReference type="SMART" id="SM00065">
    <property type="entry name" value="GAF"/>
    <property type="match status" value="1"/>
</dbReference>
<dbReference type="RefSeq" id="WP_279297047.1">
    <property type="nucleotide sequence ID" value="NZ_JAOTIF010000006.1"/>
</dbReference>
<dbReference type="InterPro" id="IPR029016">
    <property type="entry name" value="GAF-like_dom_sf"/>
</dbReference>
<dbReference type="InterPro" id="IPR029787">
    <property type="entry name" value="Nucleotide_cyclase"/>
</dbReference>
<dbReference type="Pfam" id="PF00211">
    <property type="entry name" value="Guanylate_cyc"/>
    <property type="match status" value="1"/>
</dbReference>
<sequence length="559" mass="61944">MSKLTLRNFLGKNKDALAAVVTLLEELNAAVFIEDLEGHLLVGKTFDAPAHQYELVAGEELLGYVKGDEKAFIVSKLFSVILAKESEKKKLGNEVLNVYQELNLIFNFSERLAEAIEPGIIAQIALDEARHLIEASAGMVLLQNERKESLELLASFGDLFFGSSEFQNKSGLLFNILKGAQPEIISDFSEIIGEGSSNYPIKELIYAPLKVKQRVMGVIILANDQPVLYTAGHLKLLTTLALQSSSAIDSALLYEKNICEVREREEAMKRIHEVTNKFVPYEFIHALGKEVLTDVKLGDQTEKIVTVLFTDIRDYTTLAEKMTPEENFSFISYINELLGPIVHEFHGFIIQYLGDAIMAIFPGKAMDSVAAAVAIQRAVEIFNSEQVLKKLPAIQVGIGMHTGPLIMGIIGDGHRLAPAMISDTVNTAARIESLTKFYKADILLSEATLQALDNQEDFLFRYLGLVQLKGKKAPTGIFECFSGNKENDLKKKMATLGTFNEGLSFYLNKSFVKAASAFHNVIEIHPDDHTAKLFLSKAAKYISAEVPENWTGVEEMIIK</sequence>
<dbReference type="EMBL" id="JAOTIF010000006">
    <property type="protein sequence ID" value="MCU7549607.1"/>
    <property type="molecule type" value="Genomic_DNA"/>
</dbReference>
<dbReference type="SMART" id="SM00044">
    <property type="entry name" value="CYCc"/>
    <property type="match status" value="1"/>
</dbReference>
<dbReference type="Pfam" id="PF13185">
    <property type="entry name" value="GAF_2"/>
    <property type="match status" value="1"/>
</dbReference>
<dbReference type="SUPFAM" id="SSF55781">
    <property type="entry name" value="GAF domain-like"/>
    <property type="match status" value="1"/>
</dbReference>
<evidence type="ECO:0000313" key="3">
    <source>
        <dbReference type="Proteomes" id="UP001155483"/>
    </source>
</evidence>
<name>A0A9X3BHH0_9BACT</name>
<dbReference type="InterPro" id="IPR003018">
    <property type="entry name" value="GAF"/>
</dbReference>
<gene>
    <name evidence="2" type="ORF">OCK74_10805</name>
</gene>
<keyword evidence="3" id="KW-1185">Reference proteome</keyword>
<dbReference type="PANTHER" id="PTHR43081:SF1">
    <property type="entry name" value="ADENYLATE CYCLASE, TERMINAL-DIFFERENTIATION SPECIFIC"/>
    <property type="match status" value="1"/>
</dbReference>
<evidence type="ECO:0000259" key="1">
    <source>
        <dbReference type="PROSITE" id="PS50125"/>
    </source>
</evidence>